<comment type="caution">
    <text evidence="1">The sequence shown here is derived from an EMBL/GenBank/DDBJ whole genome shotgun (WGS) entry which is preliminary data.</text>
</comment>
<gene>
    <name evidence="1" type="ORF">GJ744_006949</name>
</gene>
<sequence length="80" mass="9820">MASHRVKESQRHYSDEYLLYRPAWLTRPRGFIKFKEKEAQEFNDLIDAFIPKDVRHWDCREDDWVFSYAETVLRVTNRPD</sequence>
<protein>
    <submittedName>
        <fullName evidence="1">Uncharacterized protein</fullName>
    </submittedName>
</protein>
<evidence type="ECO:0000313" key="1">
    <source>
        <dbReference type="EMBL" id="KAF7510253.1"/>
    </source>
</evidence>
<dbReference type="Proteomes" id="UP000606974">
    <property type="component" value="Unassembled WGS sequence"/>
</dbReference>
<dbReference type="AlphaFoldDB" id="A0A8H7E6Q4"/>
<reference evidence="1" key="1">
    <citation type="submission" date="2020-02" db="EMBL/GenBank/DDBJ databases">
        <authorList>
            <person name="Palmer J.M."/>
        </authorList>
    </citation>
    <scope>NUCLEOTIDE SEQUENCE</scope>
    <source>
        <strain evidence="1">EPUS1.4</strain>
        <tissue evidence="1">Thallus</tissue>
    </source>
</reference>
<keyword evidence="2" id="KW-1185">Reference proteome</keyword>
<evidence type="ECO:0000313" key="2">
    <source>
        <dbReference type="Proteomes" id="UP000606974"/>
    </source>
</evidence>
<name>A0A8H7E6Q4_9EURO</name>
<dbReference type="OrthoDB" id="10256774at2759"/>
<organism evidence="1 2">
    <name type="scientific">Endocarpon pusillum</name>
    <dbReference type="NCBI Taxonomy" id="364733"/>
    <lineage>
        <taxon>Eukaryota</taxon>
        <taxon>Fungi</taxon>
        <taxon>Dikarya</taxon>
        <taxon>Ascomycota</taxon>
        <taxon>Pezizomycotina</taxon>
        <taxon>Eurotiomycetes</taxon>
        <taxon>Chaetothyriomycetidae</taxon>
        <taxon>Verrucariales</taxon>
        <taxon>Verrucariaceae</taxon>
        <taxon>Endocarpon</taxon>
    </lineage>
</organism>
<accession>A0A8H7E6Q4</accession>
<dbReference type="EMBL" id="JAACFV010000032">
    <property type="protein sequence ID" value="KAF7510253.1"/>
    <property type="molecule type" value="Genomic_DNA"/>
</dbReference>
<proteinExistence type="predicted"/>